<proteinExistence type="predicted"/>
<dbReference type="RefSeq" id="WP_146510898.1">
    <property type="nucleotide sequence ID" value="NZ_SIHI01000011.1"/>
</dbReference>
<keyword evidence="2" id="KW-1185">Reference proteome</keyword>
<sequence length="252" mass="28666">MQSLLVYPTHANLQEELERYQSAGIDAEIYPPRKTEATEQFSQNCWNLEADRAEAVGFPVATTVCFGCPARQQCLEQGYLGQLIVARESTVALATHARLKFNGFKELVQDRSYLSIHEDPIELLRPTCSLSPQDLLLVHGHMLNLLSDPKWLDWFGESTKKDADGNEVEDPAKQLRRERLWEATEALCVLLDDLTKSVEQAESSQPWRSPVVIDLPQGFPLFLWWSSKVQRLDQTSKTPPGGSCCQRWKAHW</sequence>
<organism evidence="1 2">
    <name type="scientific">Thalassoglobus neptunius</name>
    <dbReference type="NCBI Taxonomy" id="1938619"/>
    <lineage>
        <taxon>Bacteria</taxon>
        <taxon>Pseudomonadati</taxon>
        <taxon>Planctomycetota</taxon>
        <taxon>Planctomycetia</taxon>
        <taxon>Planctomycetales</taxon>
        <taxon>Planctomycetaceae</taxon>
        <taxon>Thalassoglobus</taxon>
    </lineage>
</organism>
<evidence type="ECO:0000313" key="1">
    <source>
        <dbReference type="EMBL" id="TWT51761.1"/>
    </source>
</evidence>
<reference evidence="1 2" key="1">
    <citation type="submission" date="2019-02" db="EMBL/GenBank/DDBJ databases">
        <title>Deep-cultivation of Planctomycetes and their phenomic and genomic characterization uncovers novel biology.</title>
        <authorList>
            <person name="Wiegand S."/>
            <person name="Jogler M."/>
            <person name="Boedeker C."/>
            <person name="Pinto D."/>
            <person name="Vollmers J."/>
            <person name="Rivas-Marin E."/>
            <person name="Kohn T."/>
            <person name="Peeters S.H."/>
            <person name="Heuer A."/>
            <person name="Rast P."/>
            <person name="Oberbeckmann S."/>
            <person name="Bunk B."/>
            <person name="Jeske O."/>
            <person name="Meyerdierks A."/>
            <person name="Storesund J.E."/>
            <person name="Kallscheuer N."/>
            <person name="Luecker S."/>
            <person name="Lage O.M."/>
            <person name="Pohl T."/>
            <person name="Merkel B.J."/>
            <person name="Hornburger P."/>
            <person name="Mueller R.-W."/>
            <person name="Bruemmer F."/>
            <person name="Labrenz M."/>
            <person name="Spormann A.M."/>
            <person name="Op Den Camp H."/>
            <person name="Overmann J."/>
            <person name="Amann R."/>
            <person name="Jetten M.S.M."/>
            <person name="Mascher T."/>
            <person name="Medema M.H."/>
            <person name="Devos D.P."/>
            <person name="Kaster A.-K."/>
            <person name="Ovreas L."/>
            <person name="Rohde M."/>
            <person name="Galperin M.Y."/>
            <person name="Jogler C."/>
        </authorList>
    </citation>
    <scope>NUCLEOTIDE SEQUENCE [LARGE SCALE GENOMIC DNA]</scope>
    <source>
        <strain evidence="1 2">KOR42</strain>
    </source>
</reference>
<name>A0A5C5WNQ4_9PLAN</name>
<protein>
    <submittedName>
        <fullName evidence="1">Uncharacterized protein</fullName>
    </submittedName>
</protein>
<dbReference type="AlphaFoldDB" id="A0A5C5WNQ4"/>
<gene>
    <name evidence="1" type="ORF">KOR42_34480</name>
</gene>
<accession>A0A5C5WNQ4</accession>
<dbReference type="EMBL" id="SIHI01000011">
    <property type="protein sequence ID" value="TWT51761.1"/>
    <property type="molecule type" value="Genomic_DNA"/>
</dbReference>
<comment type="caution">
    <text evidence="1">The sequence shown here is derived from an EMBL/GenBank/DDBJ whole genome shotgun (WGS) entry which is preliminary data.</text>
</comment>
<evidence type="ECO:0000313" key="2">
    <source>
        <dbReference type="Proteomes" id="UP000317243"/>
    </source>
</evidence>
<dbReference type="Proteomes" id="UP000317243">
    <property type="component" value="Unassembled WGS sequence"/>
</dbReference>